<dbReference type="InterPro" id="IPR036388">
    <property type="entry name" value="WH-like_DNA-bd_sf"/>
</dbReference>
<evidence type="ECO:0000313" key="1">
    <source>
        <dbReference type="EMBL" id="RVU64938.1"/>
    </source>
</evidence>
<accession>A0A437SNT7</accession>
<proteinExistence type="predicted"/>
<comment type="caution">
    <text evidence="1">The sequence shown here is derived from an EMBL/GenBank/DDBJ whole genome shotgun (WGS) entry which is preliminary data.</text>
</comment>
<dbReference type="Gene3D" id="1.10.10.10">
    <property type="entry name" value="Winged helix-like DNA-binding domain superfamily/Winged helix DNA-binding domain"/>
    <property type="match status" value="1"/>
</dbReference>
<dbReference type="EMBL" id="LDER01000117">
    <property type="protein sequence ID" value="RVU64938.1"/>
    <property type="molecule type" value="Genomic_DNA"/>
</dbReference>
<organism evidence="1 2">
    <name type="scientific">Bacillus thuringiensis</name>
    <dbReference type="NCBI Taxonomy" id="1428"/>
    <lineage>
        <taxon>Bacteria</taxon>
        <taxon>Bacillati</taxon>
        <taxon>Bacillota</taxon>
        <taxon>Bacilli</taxon>
        <taxon>Bacillales</taxon>
        <taxon>Bacillaceae</taxon>
        <taxon>Bacillus</taxon>
        <taxon>Bacillus cereus group</taxon>
    </lineage>
</organism>
<reference evidence="1 2" key="1">
    <citation type="submission" date="2018-01" db="EMBL/GenBank/DDBJ databases">
        <title>Complete genome sequence of G25-42.</title>
        <authorList>
            <person name="Zheng Z."/>
            <person name="Sun M."/>
        </authorList>
    </citation>
    <scope>NUCLEOTIDE SEQUENCE [LARGE SCALE GENOMIC DNA]</scope>
    <source>
        <strain evidence="1 2">G25-42</strain>
    </source>
</reference>
<evidence type="ECO:0000313" key="2">
    <source>
        <dbReference type="Proteomes" id="UP000286687"/>
    </source>
</evidence>
<dbReference type="RefSeq" id="WP_127813216.1">
    <property type="nucleotide sequence ID" value="NZ_LDER01000117.1"/>
</dbReference>
<dbReference type="Pfam" id="PF13412">
    <property type="entry name" value="HTH_24"/>
    <property type="match status" value="1"/>
</dbReference>
<sequence>MRNWETFINWRNELGLKGVATEFEYNGFINQVGELTEEDITKMEMQELENQFSDLMVKPKVLATFEAMRSHVVNGQAITFNEIADLTGNSVRTVQRHITELEEKGFLKVQHDQYANRYYFGNTKPNKKYIHRDGIAVVPVSEEVKIPEDVHLGDLMDRTVSFFNRELGEDYINLNKRTIDAFSGGIAI</sequence>
<gene>
    <name evidence="1" type="ORF">BM74_06835</name>
</gene>
<name>A0A437SNT7_BACTU</name>
<evidence type="ECO:0008006" key="3">
    <source>
        <dbReference type="Google" id="ProtNLM"/>
    </source>
</evidence>
<dbReference type="Proteomes" id="UP000286687">
    <property type="component" value="Unassembled WGS sequence"/>
</dbReference>
<dbReference type="SUPFAM" id="SSF46785">
    <property type="entry name" value="Winged helix' DNA-binding domain"/>
    <property type="match status" value="1"/>
</dbReference>
<dbReference type="AlphaFoldDB" id="A0A437SNT7"/>
<protein>
    <recommendedName>
        <fullName evidence="3">Winged helix-turn-helix domain-containing protein</fullName>
    </recommendedName>
</protein>
<dbReference type="InterPro" id="IPR036390">
    <property type="entry name" value="WH_DNA-bd_sf"/>
</dbReference>